<protein>
    <submittedName>
        <fullName evidence="1">Uncharacterized protein</fullName>
    </submittedName>
</protein>
<sequence>MSVCSAADFAVLYAARASWMRVVASGVAELLPAVADVLDEVEGLGVDDEVAAALDVEERLAIAELLELELDPQAARVRPRAATAAAGATRVTVRMRPHAT</sequence>
<proteinExistence type="predicted"/>
<dbReference type="Proteomes" id="UP000271678">
    <property type="component" value="Unassembled WGS sequence"/>
</dbReference>
<dbReference type="AlphaFoldDB" id="A0A3M9MIM3"/>
<name>A0A3M9MIM3_9MICO</name>
<evidence type="ECO:0000313" key="2">
    <source>
        <dbReference type="Proteomes" id="UP000271678"/>
    </source>
</evidence>
<organism evidence="1 2">
    <name type="scientific">Flexivirga caeni</name>
    <dbReference type="NCBI Taxonomy" id="2294115"/>
    <lineage>
        <taxon>Bacteria</taxon>
        <taxon>Bacillati</taxon>
        <taxon>Actinomycetota</taxon>
        <taxon>Actinomycetes</taxon>
        <taxon>Micrococcales</taxon>
        <taxon>Dermacoccaceae</taxon>
        <taxon>Flexivirga</taxon>
    </lineage>
</organism>
<evidence type="ECO:0000313" key="1">
    <source>
        <dbReference type="EMBL" id="RNI25429.1"/>
    </source>
</evidence>
<accession>A0A3M9MIM3</accession>
<reference evidence="1 2" key="1">
    <citation type="submission" date="2018-11" db="EMBL/GenBank/DDBJ databases">
        <title>Draft genome of Simplicispira Flexivirga sp. BO-16.</title>
        <authorList>
            <person name="Im W.T."/>
        </authorList>
    </citation>
    <scope>NUCLEOTIDE SEQUENCE [LARGE SCALE GENOMIC DNA]</scope>
    <source>
        <strain evidence="1 2">BO-16</strain>
    </source>
</reference>
<dbReference type="EMBL" id="RJJQ01000001">
    <property type="protein sequence ID" value="RNI25429.1"/>
    <property type="molecule type" value="Genomic_DNA"/>
</dbReference>
<keyword evidence="2" id="KW-1185">Reference proteome</keyword>
<comment type="caution">
    <text evidence="1">The sequence shown here is derived from an EMBL/GenBank/DDBJ whole genome shotgun (WGS) entry which is preliminary data.</text>
</comment>
<gene>
    <name evidence="1" type="ORF">EFY87_02070</name>
</gene>